<reference evidence="1 2" key="1">
    <citation type="submission" date="2018-04" db="EMBL/GenBank/DDBJ databases">
        <authorList>
            <person name="Li G."/>
            <person name="Du W."/>
            <person name="Bai Y."/>
        </authorList>
    </citation>
    <scope>NUCLEOTIDE SEQUENCE [LARGE SCALE GENOMIC DNA]</scope>
    <source>
        <strain evidence="1 2">YYYZ-3</strain>
    </source>
</reference>
<organism evidence="1 2">
    <name type="scientific">Vreelandella venusta</name>
    <dbReference type="NCBI Taxonomy" id="44935"/>
    <lineage>
        <taxon>Bacteria</taxon>
        <taxon>Pseudomonadati</taxon>
        <taxon>Pseudomonadota</taxon>
        <taxon>Gammaproteobacteria</taxon>
        <taxon>Oceanospirillales</taxon>
        <taxon>Halomonadaceae</taxon>
        <taxon>Vreelandella</taxon>
    </lineage>
</organism>
<protein>
    <submittedName>
        <fullName evidence="1">Uncharacterized protein</fullName>
    </submittedName>
</protein>
<evidence type="ECO:0000313" key="2">
    <source>
        <dbReference type="Proteomes" id="UP001318401"/>
    </source>
</evidence>
<dbReference type="EMBL" id="QDKN01000003">
    <property type="protein sequence ID" value="NPT30875.1"/>
    <property type="molecule type" value="Genomic_DNA"/>
</dbReference>
<evidence type="ECO:0000313" key="1">
    <source>
        <dbReference type="EMBL" id="NPT30875.1"/>
    </source>
</evidence>
<comment type="caution">
    <text evidence="1">The sequence shown here is derived from an EMBL/GenBank/DDBJ whole genome shotgun (WGS) entry which is preliminary data.</text>
</comment>
<proteinExistence type="predicted"/>
<keyword evidence="2" id="KW-1185">Reference proteome</keyword>
<gene>
    <name evidence="1" type="ORF">DDR56_09905</name>
</gene>
<name>A0ABX2B9S8_9GAMM</name>
<sequence length="138" mass="15369">MSEYTQGVVADGAAILKDGQPLTIEQVLEALREREALAAHVKRLTEALNHSMLDWIICGMATNGRLKEDGPMAMYQELKNALADNPASSLTHRDALKQAEALENLYNDIQRQNTGGMIRQGILLDRAIELRQQVEDQQ</sequence>
<dbReference type="Proteomes" id="UP001318401">
    <property type="component" value="Unassembled WGS sequence"/>
</dbReference>
<dbReference type="RefSeq" id="WP_125747696.1">
    <property type="nucleotide sequence ID" value="NZ_CP034367.1"/>
</dbReference>
<accession>A0ABX2B9S8</accession>